<comment type="caution">
    <text evidence="2">The sequence shown here is derived from an EMBL/GenBank/DDBJ whole genome shotgun (WGS) entry which is preliminary data.</text>
</comment>
<dbReference type="Proteomes" id="UP000324907">
    <property type="component" value="Unassembled WGS sequence"/>
</dbReference>
<evidence type="ECO:0000313" key="2">
    <source>
        <dbReference type="EMBL" id="KAA0162138.1"/>
    </source>
</evidence>
<dbReference type="AlphaFoldDB" id="A0A5A8DA74"/>
<organism evidence="2 5">
    <name type="scientific">Cafeteria roenbergensis</name>
    <name type="common">Marine flagellate</name>
    <dbReference type="NCBI Taxonomy" id="33653"/>
    <lineage>
        <taxon>Eukaryota</taxon>
        <taxon>Sar</taxon>
        <taxon>Stramenopiles</taxon>
        <taxon>Bigyra</taxon>
        <taxon>Opalozoa</taxon>
        <taxon>Bicosoecida</taxon>
        <taxon>Cafeteriaceae</taxon>
        <taxon>Cafeteria</taxon>
    </lineage>
</organism>
<dbReference type="EMBL" id="VLTM01000029">
    <property type="protein sequence ID" value="KAA0162138.1"/>
    <property type="molecule type" value="Genomic_DNA"/>
</dbReference>
<proteinExistence type="predicted"/>
<feature type="compositionally biased region" description="Basic and acidic residues" evidence="1">
    <location>
        <begin position="238"/>
        <end position="247"/>
    </location>
</feature>
<evidence type="ECO:0000313" key="5">
    <source>
        <dbReference type="Proteomes" id="UP000325113"/>
    </source>
</evidence>
<feature type="compositionally biased region" description="Basic and acidic residues" evidence="1">
    <location>
        <begin position="108"/>
        <end position="118"/>
    </location>
</feature>
<dbReference type="EMBL" id="VLTL01000041">
    <property type="protein sequence ID" value="KAA0166143.1"/>
    <property type="molecule type" value="Genomic_DNA"/>
</dbReference>
<reference evidence="4 5" key="1">
    <citation type="submission" date="2019-07" db="EMBL/GenBank/DDBJ databases">
        <title>Genomes of Cafeteria roenbergensis.</title>
        <authorList>
            <person name="Fischer M.G."/>
            <person name="Hackl T."/>
            <person name="Roman M."/>
        </authorList>
    </citation>
    <scope>NUCLEOTIDE SEQUENCE [LARGE SCALE GENOMIC DNA]</scope>
    <source>
        <strain evidence="2 5">Cflag</strain>
        <strain evidence="3 4">RCC970-E3</strain>
    </source>
</reference>
<protein>
    <submittedName>
        <fullName evidence="2">Uncharacterized protein</fullName>
    </submittedName>
</protein>
<evidence type="ECO:0000256" key="1">
    <source>
        <dbReference type="SAM" id="MobiDB-lite"/>
    </source>
</evidence>
<feature type="region of interest" description="Disordered" evidence="1">
    <location>
        <begin position="108"/>
        <end position="163"/>
    </location>
</feature>
<dbReference type="Proteomes" id="UP000325113">
    <property type="component" value="Unassembled WGS sequence"/>
</dbReference>
<name>A0A5A8DA74_CAFRO</name>
<evidence type="ECO:0000313" key="4">
    <source>
        <dbReference type="Proteomes" id="UP000324907"/>
    </source>
</evidence>
<gene>
    <name evidence="3" type="ORF">FNF28_03193</name>
    <name evidence="2" type="ORF">FNF31_03373</name>
</gene>
<accession>A0A5A8DA74</accession>
<evidence type="ECO:0000313" key="3">
    <source>
        <dbReference type="EMBL" id="KAA0166143.1"/>
    </source>
</evidence>
<feature type="compositionally biased region" description="Acidic residues" evidence="1">
    <location>
        <begin position="224"/>
        <end position="237"/>
    </location>
</feature>
<feature type="compositionally biased region" description="Polar residues" evidence="1">
    <location>
        <begin position="248"/>
        <end position="265"/>
    </location>
</feature>
<feature type="region of interest" description="Disordered" evidence="1">
    <location>
        <begin position="224"/>
        <end position="265"/>
    </location>
</feature>
<sequence length="390" mass="40998">MYGNGNRRPTDGGVFDGGYMSSHNIMPLMHPANPKAEAAMEMVRFTNDAAVLRYDPTRYASESGVRPGEEGEAAGPDEERLMVTARMALEEEYGAAVAERVAKRAEERARAEREKAEQAKPPPSAVDDSKRRNPRRAGVVRSGWGSGAEGDNGEGEDSAGAEAEAAAAAAAKAAKEDALGLHASLGRDARTMGYVTGFVSDLAGMPGRGYDSSRVRDMLVWDVEEEAEEEGAEEDVTERDVEAESKQGESAPNGSRSGQATATATAARSLIRGAGRRTGQREPTGKVGATLAGARQGSCCRENSSCCMTAGCVSAPGCGAGCACPRGTGRGTACSDPAGVFATAFEPRSTEEWDPRRFHMLPSSWTRTIPPAGRPSVRSEPAADALLMFD</sequence>